<evidence type="ECO:0000259" key="2">
    <source>
        <dbReference type="Pfam" id="PF21788"/>
    </source>
</evidence>
<name>A0A2J7QSC0_9NEOP</name>
<reference evidence="4 5" key="1">
    <citation type="submission" date="2017-12" db="EMBL/GenBank/DDBJ databases">
        <title>Hemimetabolous genomes reveal molecular basis of termite eusociality.</title>
        <authorList>
            <person name="Harrison M.C."/>
            <person name="Jongepier E."/>
            <person name="Robertson H.M."/>
            <person name="Arning N."/>
            <person name="Bitard-Feildel T."/>
            <person name="Chao H."/>
            <person name="Childers C.P."/>
            <person name="Dinh H."/>
            <person name="Doddapaneni H."/>
            <person name="Dugan S."/>
            <person name="Gowin J."/>
            <person name="Greiner C."/>
            <person name="Han Y."/>
            <person name="Hu H."/>
            <person name="Hughes D.S.T."/>
            <person name="Huylmans A.-K."/>
            <person name="Kemena C."/>
            <person name="Kremer L.P.M."/>
            <person name="Lee S.L."/>
            <person name="Lopez-Ezquerra A."/>
            <person name="Mallet L."/>
            <person name="Monroy-Kuhn J.M."/>
            <person name="Moser A."/>
            <person name="Murali S.C."/>
            <person name="Muzny D.M."/>
            <person name="Otani S."/>
            <person name="Piulachs M.-D."/>
            <person name="Poelchau M."/>
            <person name="Qu J."/>
            <person name="Schaub F."/>
            <person name="Wada-Katsumata A."/>
            <person name="Worley K.C."/>
            <person name="Xie Q."/>
            <person name="Ylla G."/>
            <person name="Poulsen M."/>
            <person name="Gibbs R.A."/>
            <person name="Schal C."/>
            <person name="Richards S."/>
            <person name="Belles X."/>
            <person name="Korb J."/>
            <person name="Bornberg-Bauer E."/>
        </authorList>
    </citation>
    <scope>NUCLEOTIDE SEQUENCE [LARGE SCALE GENOMIC DNA]</scope>
    <source>
        <tissue evidence="4">Whole body</tissue>
    </source>
</reference>
<accession>A0A2J7QSC0</accession>
<organism evidence="4 5">
    <name type="scientific">Cryptotermes secundus</name>
    <dbReference type="NCBI Taxonomy" id="105785"/>
    <lineage>
        <taxon>Eukaryota</taxon>
        <taxon>Metazoa</taxon>
        <taxon>Ecdysozoa</taxon>
        <taxon>Arthropoda</taxon>
        <taxon>Hexapoda</taxon>
        <taxon>Insecta</taxon>
        <taxon>Pterygota</taxon>
        <taxon>Neoptera</taxon>
        <taxon>Polyneoptera</taxon>
        <taxon>Dictyoptera</taxon>
        <taxon>Blattodea</taxon>
        <taxon>Blattoidea</taxon>
        <taxon>Termitoidae</taxon>
        <taxon>Kalotermitidae</taxon>
        <taxon>Cryptotermitinae</taxon>
        <taxon>Cryptotermes</taxon>
    </lineage>
</organism>
<evidence type="ECO:0000259" key="3">
    <source>
        <dbReference type="Pfam" id="PF21789"/>
    </source>
</evidence>
<keyword evidence="5" id="KW-1185">Reference proteome</keyword>
<gene>
    <name evidence="4" type="ORF">B7P43_G00752</name>
</gene>
<dbReference type="InParanoid" id="A0A2J7QSC0"/>
<dbReference type="InterPro" id="IPR048366">
    <property type="entry name" value="TNP-like_GBD"/>
</dbReference>
<comment type="caution">
    <text evidence="4">The sequence shown here is derived from an EMBL/GenBank/DDBJ whole genome shotgun (WGS) entry which is preliminary data.</text>
</comment>
<feature type="domain" description="Transposable element P transposase-like RNase H C-terminal" evidence="3">
    <location>
        <begin position="420"/>
        <end position="449"/>
    </location>
</feature>
<proteinExistence type="predicted"/>
<evidence type="ECO:0008006" key="6">
    <source>
        <dbReference type="Google" id="ProtNLM"/>
    </source>
</evidence>
<dbReference type="InterPro" id="IPR048367">
    <property type="entry name" value="TNP-like_RNaseH_C"/>
</dbReference>
<feature type="domain" description="Transposable element P transposase-like GTP-binding insertion" evidence="2">
    <location>
        <begin position="225"/>
        <end position="346"/>
    </location>
</feature>
<evidence type="ECO:0000259" key="1">
    <source>
        <dbReference type="Pfam" id="PF21787"/>
    </source>
</evidence>
<dbReference type="Pfam" id="PF21789">
    <property type="entry name" value="TNP-like_RNaseH_C"/>
    <property type="match status" value="1"/>
</dbReference>
<evidence type="ECO:0000313" key="4">
    <source>
        <dbReference type="EMBL" id="PNF31489.1"/>
    </source>
</evidence>
<dbReference type="EMBL" id="NEVH01011876">
    <property type="protein sequence ID" value="PNF31489.1"/>
    <property type="molecule type" value="Genomic_DNA"/>
</dbReference>
<dbReference type="Pfam" id="PF21787">
    <property type="entry name" value="TNP-like_RNaseH_N"/>
    <property type="match status" value="1"/>
</dbReference>
<protein>
    <recommendedName>
        <fullName evidence="6">Transposable element P transposase</fullName>
    </recommendedName>
</protein>
<dbReference type="Proteomes" id="UP000235965">
    <property type="component" value="Unassembled WGS sequence"/>
</dbReference>
<dbReference type="OrthoDB" id="7474070at2759"/>
<evidence type="ECO:0000313" key="5">
    <source>
        <dbReference type="Proteomes" id="UP000235965"/>
    </source>
</evidence>
<dbReference type="Pfam" id="PF21788">
    <property type="entry name" value="TNP-like_GBD"/>
    <property type="match status" value="1"/>
</dbReference>
<dbReference type="InterPro" id="IPR048365">
    <property type="entry name" value="TNP-like_RNaseH_N"/>
</dbReference>
<dbReference type="AlphaFoldDB" id="A0A2J7QSC0"/>
<feature type="domain" description="Transposable element P transposase-like RNase H" evidence="1">
    <location>
        <begin position="74"/>
        <end position="200"/>
    </location>
</feature>
<sequence>MERLSSSLSVEAARLLAAIIRNTRQRPQGRRRDIEEKVLALLKCSPKSYILLCTLLPLLSRRSLQSVLSTVPFRTGINAHVFRALEQSLQKISDRDRYCCLMFDEMSIRENLHFNQKFDCIEGFEVCGSQGRTCSIANHALLFMIHDLQRKWKKPVAYYFTHGSREAEMIVQYLKEVLDACQKVVATVCDIGANGVKALKLGCFQRKPLFRFYNQEIATVYDPPHLLKCTQNLFLKHDVQLKSEHVGTQLPVVAKWDHILKLYEIDKTRPFCQLYRLTDTHLNPTAQSSMNVRLAARVMSRTVAASLNVLVATGECSSEYMAAAVFVEEVDNLFDSFNGGTSVGQGKTLHCPLSDNRPHIELWKKASMGIKSWIFLKDGKPTFLHPPPSQNGWLIDITAAQHVWRTLKEAGFQHLHTQNLNQDPLANTFGAIRLNCGSNNNPIVGQFVDALKISIINGLAFRGLGELIMRMMVLLFWIIYNRFSGHLKLLHKILPEVMTRKYLLVCLRVSMLLSNYRWT</sequence>